<dbReference type="AlphaFoldDB" id="A0A951PP23"/>
<proteinExistence type="predicted"/>
<gene>
    <name evidence="2" type="ORF">KME25_22780</name>
</gene>
<comment type="caution">
    <text evidence="2">The sequence shown here is derived from an EMBL/GenBank/DDBJ whole genome shotgun (WGS) entry which is preliminary data.</text>
</comment>
<evidence type="ECO:0000313" key="2">
    <source>
        <dbReference type="EMBL" id="MBW4547236.1"/>
    </source>
</evidence>
<evidence type="ECO:0008006" key="4">
    <source>
        <dbReference type="Google" id="ProtNLM"/>
    </source>
</evidence>
<feature type="region of interest" description="Disordered" evidence="1">
    <location>
        <begin position="114"/>
        <end position="140"/>
    </location>
</feature>
<dbReference type="EMBL" id="JAHHIF010000037">
    <property type="protein sequence ID" value="MBW4547236.1"/>
    <property type="molecule type" value="Genomic_DNA"/>
</dbReference>
<dbReference type="InterPro" id="IPR014971">
    <property type="entry name" value="KGK"/>
</dbReference>
<evidence type="ECO:0000256" key="1">
    <source>
        <dbReference type="SAM" id="MobiDB-lite"/>
    </source>
</evidence>
<organism evidence="2 3">
    <name type="scientific">Symplocastrum torsivum CPER-KK1</name>
    <dbReference type="NCBI Taxonomy" id="450513"/>
    <lineage>
        <taxon>Bacteria</taxon>
        <taxon>Bacillati</taxon>
        <taxon>Cyanobacteriota</taxon>
        <taxon>Cyanophyceae</taxon>
        <taxon>Oscillatoriophycideae</taxon>
        <taxon>Oscillatoriales</taxon>
        <taxon>Microcoleaceae</taxon>
        <taxon>Symplocastrum</taxon>
    </lineage>
</organism>
<reference evidence="2" key="2">
    <citation type="journal article" date="2022" name="Microbiol. Resour. Announc.">
        <title>Metagenome Sequencing to Explore Phylogenomics of Terrestrial Cyanobacteria.</title>
        <authorList>
            <person name="Ward R.D."/>
            <person name="Stajich J.E."/>
            <person name="Johansen J.R."/>
            <person name="Huntemann M."/>
            <person name="Clum A."/>
            <person name="Foster B."/>
            <person name="Foster B."/>
            <person name="Roux S."/>
            <person name="Palaniappan K."/>
            <person name="Varghese N."/>
            <person name="Mukherjee S."/>
            <person name="Reddy T.B.K."/>
            <person name="Daum C."/>
            <person name="Copeland A."/>
            <person name="Chen I.A."/>
            <person name="Ivanova N.N."/>
            <person name="Kyrpides N.C."/>
            <person name="Shapiro N."/>
            <person name="Eloe-Fadrosh E.A."/>
            <person name="Pietrasiak N."/>
        </authorList>
    </citation>
    <scope>NUCLEOTIDE SEQUENCE</scope>
    <source>
        <strain evidence="2">CPER-KK1</strain>
    </source>
</reference>
<name>A0A951PP23_9CYAN</name>
<accession>A0A951PP23</accession>
<dbReference type="Proteomes" id="UP000753908">
    <property type="component" value="Unassembled WGS sequence"/>
</dbReference>
<sequence length="140" mass="16069">MEEKFSLQNCDEDDVLLFGDDTFKVSKFRRAVNAAFGNNLGDQLNRQLSSYHGIKIDNAILAPKGVNEPYARWFTDGIDCEMLQLGSKSWQKGKVRIKVSVEFYVEEDSEQQLIESSEIELPESPLDDLRQMMNQENQQS</sequence>
<reference evidence="2" key="1">
    <citation type="submission" date="2021-05" db="EMBL/GenBank/DDBJ databases">
        <authorList>
            <person name="Pietrasiak N."/>
            <person name="Ward R."/>
            <person name="Stajich J.E."/>
            <person name="Kurbessoian T."/>
        </authorList>
    </citation>
    <scope>NUCLEOTIDE SEQUENCE</scope>
    <source>
        <strain evidence="2">CPER-KK1</strain>
    </source>
</reference>
<evidence type="ECO:0000313" key="3">
    <source>
        <dbReference type="Proteomes" id="UP000753908"/>
    </source>
</evidence>
<protein>
    <recommendedName>
        <fullName evidence="4">KGK family protein</fullName>
    </recommendedName>
</protein>
<dbReference type="Pfam" id="PF08872">
    <property type="entry name" value="KGK"/>
    <property type="match status" value="1"/>
</dbReference>